<evidence type="ECO:0000313" key="11">
    <source>
        <dbReference type="EMBL" id="GLH68947.1"/>
    </source>
</evidence>
<evidence type="ECO:0000313" key="12">
    <source>
        <dbReference type="Proteomes" id="UP001165089"/>
    </source>
</evidence>
<evidence type="ECO:0000259" key="10">
    <source>
        <dbReference type="PROSITE" id="PS50885"/>
    </source>
</evidence>
<name>A0ABQ5Q2G3_9BACT</name>
<evidence type="ECO:0000256" key="2">
    <source>
        <dbReference type="ARBA" id="ARBA00022692"/>
    </source>
</evidence>
<gene>
    <name evidence="11" type="ORF">GETHPA_04800</name>
</gene>
<keyword evidence="12" id="KW-1185">Reference proteome</keyword>
<dbReference type="PANTHER" id="PTHR32089:SF119">
    <property type="entry name" value="METHYL-ACCEPTING CHEMOTAXIS PROTEIN CTPL"/>
    <property type="match status" value="1"/>
</dbReference>
<proteinExistence type="inferred from homology"/>
<feature type="domain" description="HAMP" evidence="10">
    <location>
        <begin position="63"/>
        <end position="115"/>
    </location>
</feature>
<dbReference type="PANTHER" id="PTHR32089">
    <property type="entry name" value="METHYL-ACCEPTING CHEMOTAXIS PROTEIN MCPB"/>
    <property type="match status" value="1"/>
</dbReference>
<dbReference type="Proteomes" id="UP001165089">
    <property type="component" value="Unassembled WGS sequence"/>
</dbReference>
<evidence type="ECO:0000256" key="4">
    <source>
        <dbReference type="ARBA" id="ARBA00023136"/>
    </source>
</evidence>
<dbReference type="PROSITE" id="PS50885">
    <property type="entry name" value="HAMP"/>
    <property type="match status" value="1"/>
</dbReference>
<comment type="similarity">
    <text evidence="6">Belongs to the methyl-accepting chemotaxis (MCP) protein family.</text>
</comment>
<comment type="caution">
    <text evidence="11">The sequence shown here is derived from an EMBL/GenBank/DDBJ whole genome shotgun (WGS) entry which is preliminary data.</text>
</comment>
<sequence>MKPSILRNTLFSFLAFGLAMGAVFPLYAGFFVDWKPGLRIFFVAGCLLAGLIMGLANYFVMNLMLLRSLRRMAGVARAISEKDLTLDCTLRSHDTIGAIAHAMSVMAGNLRDVIGKVAGLSEQVNRDCQGMQGNLGNVSRRMEVQVGGAAEISRAMEELSRTIADVARNAMEAASAGRQAQELAQEGSGVTREVQSAMHQVRRVVDEAADAVVDLGGKAEQIGAIVQVINGIAEQTNLLALNAAIEASHAGAHGRGFAVVAEEVRRLAEKSSQASQEIRDMIASIQATTQHLVRAMAGSTEHVQGGVSRAEAAGRSLEGILTGIHAVSVMVDRIAEAAEEQARTVASVEGRTREIHEGAAGTLNEARDTEGASFRLATQAQDLSGLLGSFRLR</sequence>
<dbReference type="EMBL" id="BSDD01000001">
    <property type="protein sequence ID" value="GLH68947.1"/>
    <property type="molecule type" value="Genomic_DNA"/>
</dbReference>
<dbReference type="Pfam" id="PF00015">
    <property type="entry name" value="MCPsignal"/>
    <property type="match status" value="1"/>
</dbReference>
<dbReference type="CDD" id="cd11386">
    <property type="entry name" value="MCP_signal"/>
    <property type="match status" value="1"/>
</dbReference>
<organism evidence="11 12">
    <name type="scientific">Geothrix rubra</name>
    <dbReference type="NCBI Taxonomy" id="2927977"/>
    <lineage>
        <taxon>Bacteria</taxon>
        <taxon>Pseudomonadati</taxon>
        <taxon>Acidobacteriota</taxon>
        <taxon>Holophagae</taxon>
        <taxon>Holophagales</taxon>
        <taxon>Holophagaceae</taxon>
        <taxon>Geothrix</taxon>
    </lineage>
</organism>
<dbReference type="SUPFAM" id="SSF58104">
    <property type="entry name" value="Methyl-accepting chemotaxis protein (MCP) signaling domain"/>
    <property type="match status" value="1"/>
</dbReference>
<evidence type="ECO:0000256" key="3">
    <source>
        <dbReference type="ARBA" id="ARBA00022989"/>
    </source>
</evidence>
<evidence type="ECO:0000256" key="6">
    <source>
        <dbReference type="ARBA" id="ARBA00029447"/>
    </source>
</evidence>
<keyword evidence="2 8" id="KW-0812">Transmembrane</keyword>
<evidence type="ECO:0000259" key="9">
    <source>
        <dbReference type="PROSITE" id="PS50111"/>
    </source>
</evidence>
<feature type="transmembrane region" description="Helical" evidence="8">
    <location>
        <begin position="38"/>
        <end position="61"/>
    </location>
</feature>
<dbReference type="RefSeq" id="WP_285722629.1">
    <property type="nucleotide sequence ID" value="NZ_BSDD01000001.1"/>
</dbReference>
<evidence type="ECO:0000256" key="1">
    <source>
        <dbReference type="ARBA" id="ARBA00004141"/>
    </source>
</evidence>
<comment type="subcellular location">
    <subcellularLocation>
        <location evidence="1">Membrane</location>
        <topology evidence="1">Multi-pass membrane protein</topology>
    </subcellularLocation>
</comment>
<dbReference type="Gene3D" id="1.10.287.950">
    <property type="entry name" value="Methyl-accepting chemotaxis protein"/>
    <property type="match status" value="1"/>
</dbReference>
<dbReference type="PROSITE" id="PS50111">
    <property type="entry name" value="CHEMOTAXIS_TRANSDUC_2"/>
    <property type="match status" value="1"/>
</dbReference>
<evidence type="ECO:0000256" key="7">
    <source>
        <dbReference type="PROSITE-ProRule" id="PRU00284"/>
    </source>
</evidence>
<protein>
    <recommendedName>
        <fullName evidence="13">Methyl-accepting chemotaxis protein</fullName>
    </recommendedName>
</protein>
<evidence type="ECO:0000256" key="8">
    <source>
        <dbReference type="SAM" id="Phobius"/>
    </source>
</evidence>
<dbReference type="InterPro" id="IPR003660">
    <property type="entry name" value="HAMP_dom"/>
</dbReference>
<feature type="domain" description="Methyl-accepting transducer" evidence="9">
    <location>
        <begin position="120"/>
        <end position="356"/>
    </location>
</feature>
<evidence type="ECO:0008006" key="13">
    <source>
        <dbReference type="Google" id="ProtNLM"/>
    </source>
</evidence>
<keyword evidence="5 7" id="KW-0807">Transducer</keyword>
<dbReference type="InterPro" id="IPR004090">
    <property type="entry name" value="Chemotax_Me-accpt_rcpt"/>
</dbReference>
<dbReference type="SMART" id="SM00304">
    <property type="entry name" value="HAMP"/>
    <property type="match status" value="3"/>
</dbReference>
<keyword evidence="3 8" id="KW-1133">Transmembrane helix</keyword>
<dbReference type="Pfam" id="PF00672">
    <property type="entry name" value="HAMP"/>
    <property type="match status" value="1"/>
</dbReference>
<feature type="transmembrane region" description="Helical" evidence="8">
    <location>
        <begin position="12"/>
        <end position="32"/>
    </location>
</feature>
<dbReference type="InterPro" id="IPR004089">
    <property type="entry name" value="MCPsignal_dom"/>
</dbReference>
<evidence type="ECO:0000256" key="5">
    <source>
        <dbReference type="ARBA" id="ARBA00023224"/>
    </source>
</evidence>
<keyword evidence="4 8" id="KW-0472">Membrane</keyword>
<dbReference type="PRINTS" id="PR00260">
    <property type="entry name" value="CHEMTRNSDUCR"/>
</dbReference>
<reference evidence="11 12" key="1">
    <citation type="journal article" date="2023" name="Antonie Van Leeuwenhoek">
        <title>Mesoterricola silvestris gen. nov., sp. nov., Mesoterricola sediminis sp. nov., Geothrix oryzae sp. nov., Geothrix edaphica sp. nov., Geothrix rubra sp. nov., and Geothrix limicola sp. nov., six novel members of Acidobacteriota isolated from soils.</title>
        <authorList>
            <person name="Itoh H."/>
            <person name="Sugisawa Y."/>
            <person name="Mise K."/>
            <person name="Xu Z."/>
            <person name="Kuniyasu M."/>
            <person name="Ushijima N."/>
            <person name="Kawano K."/>
            <person name="Kobayashi E."/>
            <person name="Shiratori Y."/>
            <person name="Masuda Y."/>
            <person name="Senoo K."/>
        </authorList>
    </citation>
    <scope>NUCLEOTIDE SEQUENCE [LARGE SCALE GENOMIC DNA]</scope>
    <source>
        <strain evidence="11 12">Red803</strain>
    </source>
</reference>
<accession>A0ABQ5Q2G3</accession>
<dbReference type="CDD" id="cd06225">
    <property type="entry name" value="HAMP"/>
    <property type="match status" value="1"/>
</dbReference>
<dbReference type="SMART" id="SM00283">
    <property type="entry name" value="MA"/>
    <property type="match status" value="1"/>
</dbReference>